<dbReference type="AlphaFoldDB" id="A0A0F9SKR7"/>
<protein>
    <submittedName>
        <fullName evidence="1">Uncharacterized protein</fullName>
    </submittedName>
</protein>
<evidence type="ECO:0000313" key="1">
    <source>
        <dbReference type="EMBL" id="KKN29813.1"/>
    </source>
</evidence>
<name>A0A0F9SKR7_9ZZZZ</name>
<sequence length="56" mass="6278">NISLVNKICNNCGSEYRIDADKGVMQKYVNNYFQEKNAKGNQEQDSTSQLCATATE</sequence>
<gene>
    <name evidence="1" type="ORF">LCGC14_0840400</name>
</gene>
<feature type="non-terminal residue" evidence="1">
    <location>
        <position position="1"/>
    </location>
</feature>
<dbReference type="EMBL" id="LAZR01002456">
    <property type="protein sequence ID" value="KKN29813.1"/>
    <property type="molecule type" value="Genomic_DNA"/>
</dbReference>
<organism evidence="1">
    <name type="scientific">marine sediment metagenome</name>
    <dbReference type="NCBI Taxonomy" id="412755"/>
    <lineage>
        <taxon>unclassified sequences</taxon>
        <taxon>metagenomes</taxon>
        <taxon>ecological metagenomes</taxon>
    </lineage>
</organism>
<reference evidence="1" key="1">
    <citation type="journal article" date="2015" name="Nature">
        <title>Complex archaea that bridge the gap between prokaryotes and eukaryotes.</title>
        <authorList>
            <person name="Spang A."/>
            <person name="Saw J.H."/>
            <person name="Jorgensen S.L."/>
            <person name="Zaremba-Niedzwiedzka K."/>
            <person name="Martijn J."/>
            <person name="Lind A.E."/>
            <person name="van Eijk R."/>
            <person name="Schleper C."/>
            <person name="Guy L."/>
            <person name="Ettema T.J."/>
        </authorList>
    </citation>
    <scope>NUCLEOTIDE SEQUENCE</scope>
</reference>
<accession>A0A0F9SKR7</accession>
<comment type="caution">
    <text evidence="1">The sequence shown here is derived from an EMBL/GenBank/DDBJ whole genome shotgun (WGS) entry which is preliminary data.</text>
</comment>
<proteinExistence type="predicted"/>